<evidence type="ECO:0000313" key="21">
    <source>
        <dbReference type="EMBL" id="EMT39000.1"/>
    </source>
</evidence>
<feature type="binding site" evidence="15">
    <location>
        <position position="493"/>
    </location>
    <ligand>
        <name>ATP</name>
        <dbReference type="ChEBI" id="CHEBI:30616"/>
    </ligand>
</feature>
<keyword evidence="13 15" id="KW-0472">Membrane</keyword>
<keyword evidence="5 15" id="KW-0963">Cytoplasm</keyword>
<name>M8CPC2_THETY</name>
<dbReference type="InterPro" id="IPR036670">
    <property type="entry name" value="SecA_X-link_sf"/>
</dbReference>
<dbReference type="PATRIC" id="fig|1198630.3.peg.1460"/>
<keyword evidence="12 15" id="KW-0811">Translocation</keyword>
<dbReference type="PANTHER" id="PTHR30612">
    <property type="entry name" value="SECA INNER MEMBRANE COMPONENT OF SEC PROTEIN SECRETION SYSTEM"/>
    <property type="match status" value="1"/>
</dbReference>
<evidence type="ECO:0000256" key="12">
    <source>
        <dbReference type="ARBA" id="ARBA00023010"/>
    </source>
</evidence>
<evidence type="ECO:0000256" key="1">
    <source>
        <dbReference type="ARBA" id="ARBA00001947"/>
    </source>
</evidence>
<keyword evidence="9 15" id="KW-0067">ATP-binding</keyword>
<dbReference type="GO" id="GO:0005829">
    <property type="term" value="C:cytosol"/>
    <property type="evidence" value="ECO:0007669"/>
    <property type="project" value="TreeGrafter"/>
</dbReference>
<keyword evidence="17" id="KW-0175">Coiled coil</keyword>
<dbReference type="PROSITE" id="PS51196">
    <property type="entry name" value="SECA_MOTOR_DEAD"/>
    <property type="match status" value="1"/>
</dbReference>
<dbReference type="FunFam" id="1.10.3060.10:FF:000002">
    <property type="entry name" value="Preprotein translocase subunit SecA"/>
    <property type="match status" value="1"/>
</dbReference>
<dbReference type="CDD" id="cd18803">
    <property type="entry name" value="SF2_C_secA"/>
    <property type="match status" value="1"/>
</dbReference>
<dbReference type="InterPro" id="IPR036266">
    <property type="entry name" value="SecA_Wing/Scaffold_sf"/>
</dbReference>
<evidence type="ECO:0000256" key="5">
    <source>
        <dbReference type="ARBA" id="ARBA00022490"/>
    </source>
</evidence>
<dbReference type="Pfam" id="PF07516">
    <property type="entry name" value="SecA_SW"/>
    <property type="match status" value="1"/>
</dbReference>
<evidence type="ECO:0000313" key="22">
    <source>
        <dbReference type="Proteomes" id="UP000013242"/>
    </source>
</evidence>
<dbReference type="Gene3D" id="3.40.50.300">
    <property type="entry name" value="P-loop containing nucleotide triphosphate hydrolases"/>
    <property type="match status" value="2"/>
</dbReference>
<dbReference type="Gene3D" id="3.90.1440.10">
    <property type="entry name" value="SecA, preprotein cross-linking domain"/>
    <property type="match status" value="1"/>
</dbReference>
<dbReference type="SUPFAM" id="SSF52540">
    <property type="entry name" value="P-loop containing nucleoside triphosphate hydrolases"/>
    <property type="match status" value="2"/>
</dbReference>
<evidence type="ECO:0000256" key="2">
    <source>
        <dbReference type="ARBA" id="ARBA00007650"/>
    </source>
</evidence>
<comment type="catalytic activity">
    <reaction evidence="14 15">
        <text>ATP + H2O + cellular proteinSide 1 = ADP + phosphate + cellular proteinSide 2.</text>
        <dbReference type="EC" id="7.4.2.8"/>
    </reaction>
</comment>
<dbReference type="RefSeq" id="WP_004400828.1">
    <property type="nucleotide sequence ID" value="NZ_KB731286.1"/>
</dbReference>
<feature type="domain" description="SecA family profile" evidence="20">
    <location>
        <begin position="2"/>
        <end position="628"/>
    </location>
</feature>
<evidence type="ECO:0000256" key="15">
    <source>
        <dbReference type="HAMAP-Rule" id="MF_01382"/>
    </source>
</evidence>
<dbReference type="GO" id="GO:0031522">
    <property type="term" value="C:cell envelope Sec protein transport complex"/>
    <property type="evidence" value="ECO:0007669"/>
    <property type="project" value="TreeGrafter"/>
</dbReference>
<comment type="cofactor">
    <cofactor evidence="1">
        <name>Zn(2+)</name>
        <dbReference type="ChEBI" id="CHEBI:29105"/>
    </cofactor>
</comment>
<dbReference type="PROSITE" id="PS51194">
    <property type="entry name" value="HELICASE_CTER"/>
    <property type="match status" value="1"/>
</dbReference>
<dbReference type="GO" id="GO:0005524">
    <property type="term" value="F:ATP binding"/>
    <property type="evidence" value="ECO:0007669"/>
    <property type="project" value="UniProtKB-UniRule"/>
</dbReference>
<feature type="domain" description="Helicase C-terminal" evidence="19">
    <location>
        <begin position="419"/>
        <end position="644"/>
    </location>
</feature>
<evidence type="ECO:0000256" key="7">
    <source>
        <dbReference type="ARBA" id="ARBA00022741"/>
    </source>
</evidence>
<dbReference type="GO" id="GO:0005886">
    <property type="term" value="C:plasma membrane"/>
    <property type="evidence" value="ECO:0007669"/>
    <property type="project" value="UniProtKB-SubCell"/>
</dbReference>
<dbReference type="Pfam" id="PF07517">
    <property type="entry name" value="SecA_DEAD"/>
    <property type="match status" value="1"/>
</dbReference>
<evidence type="ECO:0000256" key="6">
    <source>
        <dbReference type="ARBA" id="ARBA00022723"/>
    </source>
</evidence>
<keyword evidence="7 15" id="KW-0547">Nucleotide-binding</keyword>
<feature type="binding site" evidence="15">
    <location>
        <begin position="104"/>
        <end position="108"/>
    </location>
    <ligand>
        <name>ATP</name>
        <dbReference type="ChEBI" id="CHEBI:30616"/>
    </ligand>
</feature>
<dbReference type="GO" id="GO:0043952">
    <property type="term" value="P:protein transport by the Sec complex"/>
    <property type="evidence" value="ECO:0007669"/>
    <property type="project" value="UniProtKB-ARBA"/>
</dbReference>
<dbReference type="NCBIfam" id="NF009538">
    <property type="entry name" value="PRK12904.1"/>
    <property type="match status" value="1"/>
</dbReference>
<dbReference type="HOGENOM" id="CLU_005314_3_0_9"/>
<dbReference type="SUPFAM" id="SSF81886">
    <property type="entry name" value="Helical scaffold and wing domains of SecA"/>
    <property type="match status" value="1"/>
</dbReference>
<protein>
    <recommendedName>
        <fullName evidence="15 16">Protein translocase subunit SecA</fullName>
        <ecNumber evidence="15">7.4.2.8</ecNumber>
    </recommendedName>
</protein>
<dbReference type="PROSITE" id="PS01312">
    <property type="entry name" value="SECA"/>
    <property type="match status" value="1"/>
</dbReference>
<dbReference type="PANTHER" id="PTHR30612:SF0">
    <property type="entry name" value="CHLOROPLAST PROTEIN-TRANSPORTING ATPASE"/>
    <property type="match status" value="1"/>
</dbReference>
<keyword evidence="6" id="KW-0479">Metal-binding</keyword>
<dbReference type="InterPro" id="IPR014018">
    <property type="entry name" value="SecA_motor_DEAD"/>
</dbReference>
<organism evidence="21 22">
    <name type="scientific">Thermoanaerobacter thermohydrosulfuricus WC1</name>
    <dbReference type="NCBI Taxonomy" id="1198630"/>
    <lineage>
        <taxon>Bacteria</taxon>
        <taxon>Bacillati</taxon>
        <taxon>Bacillota</taxon>
        <taxon>Clostridia</taxon>
        <taxon>Thermoanaerobacterales</taxon>
        <taxon>Thermoanaerobacteraceae</taxon>
        <taxon>Thermoanaerobacter</taxon>
    </lineage>
</organism>
<gene>
    <name evidence="15" type="primary">secA</name>
    <name evidence="21" type="ORF">TthWC1_1438</name>
</gene>
<evidence type="ECO:0000256" key="9">
    <source>
        <dbReference type="ARBA" id="ARBA00022840"/>
    </source>
</evidence>
<feature type="coiled-coil region" evidence="17">
    <location>
        <begin position="529"/>
        <end position="560"/>
    </location>
</feature>
<comment type="subunit">
    <text evidence="15">Monomer and homodimer. Part of the essential Sec protein translocation apparatus which comprises SecA, SecYEG and auxiliary proteins SecDF. Other proteins may also be involved.</text>
</comment>
<feature type="binding site" evidence="15">
    <location>
        <position position="86"/>
    </location>
    <ligand>
        <name>ATP</name>
        <dbReference type="ChEBI" id="CHEBI:30616"/>
    </ligand>
</feature>
<dbReference type="FunFam" id="3.40.50.300:FF:000113">
    <property type="entry name" value="Preprotein translocase subunit SecA"/>
    <property type="match status" value="1"/>
</dbReference>
<dbReference type="SMART" id="SM00957">
    <property type="entry name" value="SecA_DEAD"/>
    <property type="match status" value="1"/>
</dbReference>
<dbReference type="InterPro" id="IPR011130">
    <property type="entry name" value="SecA_preprotein_X-link_dom"/>
</dbReference>
<dbReference type="FunFam" id="3.90.1440.10:FF:000001">
    <property type="entry name" value="Preprotein translocase subunit SecA"/>
    <property type="match status" value="1"/>
</dbReference>
<dbReference type="EC" id="7.4.2.8" evidence="15"/>
<evidence type="ECO:0000259" key="18">
    <source>
        <dbReference type="PROSITE" id="PS51192"/>
    </source>
</evidence>
<dbReference type="AlphaFoldDB" id="M8CPC2"/>
<keyword evidence="4 15" id="KW-1003">Cell membrane</keyword>
<dbReference type="GO" id="GO:0006605">
    <property type="term" value="P:protein targeting"/>
    <property type="evidence" value="ECO:0007669"/>
    <property type="project" value="UniProtKB-UniRule"/>
</dbReference>
<keyword evidence="22" id="KW-1185">Reference proteome</keyword>
<dbReference type="InterPro" id="IPR001650">
    <property type="entry name" value="Helicase_C-like"/>
</dbReference>
<dbReference type="Proteomes" id="UP000013242">
    <property type="component" value="Unassembled WGS sequence"/>
</dbReference>
<evidence type="ECO:0000256" key="3">
    <source>
        <dbReference type="ARBA" id="ARBA00022448"/>
    </source>
</evidence>
<evidence type="ECO:0000256" key="10">
    <source>
        <dbReference type="ARBA" id="ARBA00022927"/>
    </source>
</evidence>
<keyword evidence="3 15" id="KW-0813">Transport</keyword>
<comment type="subcellular location">
    <subcellularLocation>
        <location evidence="15">Cell membrane</location>
        <topology evidence="15">Peripheral membrane protein</topology>
        <orientation evidence="15">Cytoplasmic side</orientation>
    </subcellularLocation>
    <subcellularLocation>
        <location evidence="15">Cytoplasm</location>
    </subcellularLocation>
    <text evidence="15">Distribution is 50-50.</text>
</comment>
<dbReference type="Pfam" id="PF02810">
    <property type="entry name" value="SEC-C"/>
    <property type="match status" value="1"/>
</dbReference>
<evidence type="ECO:0000256" key="4">
    <source>
        <dbReference type="ARBA" id="ARBA00022475"/>
    </source>
</evidence>
<dbReference type="InterPro" id="IPR011116">
    <property type="entry name" value="SecA_Wing/Scaffold"/>
</dbReference>
<dbReference type="InterPro" id="IPR000185">
    <property type="entry name" value="SecA"/>
</dbReference>
<dbReference type="PRINTS" id="PR00906">
    <property type="entry name" value="SECA"/>
</dbReference>
<keyword evidence="8" id="KW-0862">Zinc</keyword>
<dbReference type="FunFam" id="3.40.50.300:FF:000334">
    <property type="entry name" value="Protein translocase subunit SecA"/>
    <property type="match status" value="1"/>
</dbReference>
<sequence>MLGLVEKIFGSYSEREVKRLEPIADKVLSYEDQMARLTDAELRAKTDEFKNRLKNGETLDDILPEAFAVVREAAWRTLKMKHFRVQVIGGIVLHQGRIAEMKTGEGKTLVATLPAYLNALEGKGVHIVTVNDYLAKRDRDWMGKIYEFLGLSVGVILHDMGPEERKKAYAADITYGTNNEFGFDYLRDNMVIYKEDMVQRELNYAIVDEVDSILIDEARTPLIISGVGEKSTDMYKLADRFVRTLRKDEDYVVDEKAKAVSLTEKGVVKAEKFFGIKNLADIENMEISHHINQALKAHAIMKRDIDYVVKDGQVIIVDEFTGRLMFGRRYSEGLHQAIEAKEGVKVERESKTLATITFQNYFRMYKKLAGMTGTAQTEEQEFRAIYGLDVVVIPTNKPMIRIDHPDVIYKTEEAKFKAVVEDIVEHHKKGQPVLVGTISIEKSEKLSAMLKKRGIPHQVLNAKYHEKEAEIIAQAGRKGAVTIATNMAGRGTDILLGGNPEFIAKKKMHEEGYSKEIINEAAGYGPVSGEEVKKARERYFELLEEAKKETEKEHDEVVKLGGLYIIGTERHEARRIDNQLRGRAGRQGDPGESRFYISLEDDLMRLFGSERVKNMMDSLGIDDDQPIEHKILTKQIEQAQKKVEGINFDTRKHVLQYDDVMNKQREIIYAQRRKVLEGENLKESILEMVKSIIERNVEIYTAGSKYPEEWDIKGLLDHLYDMFLEKDSVVIDVDIDRLDKEVLTDIIYEEAVRQYEKKEAEIGPEQMREIERIVLLRVVDTKWMDHIDEMDQLRQGIGLRAYGQVDPLIEYKKIAFDMFEDLIQSIQEDTVKFLYHIQINKDNMIQREQVAKPISTNVDAEEKKQPVVKGKKVGRNDPCPCGSGKKYKKCCGANIKY</sequence>
<keyword evidence="10 15" id="KW-0653">Protein transport</keyword>
<dbReference type="PROSITE" id="PS51192">
    <property type="entry name" value="HELICASE_ATP_BIND_1"/>
    <property type="match status" value="1"/>
</dbReference>
<dbReference type="InterPro" id="IPR020937">
    <property type="entry name" value="SecA_CS"/>
</dbReference>
<dbReference type="GO" id="GO:0046872">
    <property type="term" value="F:metal ion binding"/>
    <property type="evidence" value="ECO:0007669"/>
    <property type="project" value="UniProtKB-KW"/>
</dbReference>
<dbReference type="GO" id="GO:0017038">
    <property type="term" value="P:protein import"/>
    <property type="evidence" value="ECO:0007669"/>
    <property type="project" value="InterPro"/>
</dbReference>
<dbReference type="HAMAP" id="MF_01382">
    <property type="entry name" value="SecA"/>
    <property type="match status" value="1"/>
</dbReference>
<comment type="function">
    <text evidence="15">Part of the Sec protein translocase complex. Interacts with the SecYEG preprotein conducting channel. Has a central role in coupling the hydrolysis of ATP to the transfer of proteins into and across the cell membrane, serving as an ATP-driven molecular motor driving the stepwise translocation of polypeptide chains across the membrane.</text>
</comment>
<dbReference type="Pfam" id="PF21090">
    <property type="entry name" value="P-loop_SecA"/>
    <property type="match status" value="1"/>
</dbReference>
<evidence type="ECO:0000256" key="17">
    <source>
        <dbReference type="SAM" id="Coils"/>
    </source>
</evidence>
<evidence type="ECO:0000259" key="19">
    <source>
        <dbReference type="PROSITE" id="PS51194"/>
    </source>
</evidence>
<dbReference type="InterPro" id="IPR027417">
    <property type="entry name" value="P-loop_NTPase"/>
</dbReference>
<proteinExistence type="inferred from homology"/>
<evidence type="ECO:0000256" key="13">
    <source>
        <dbReference type="ARBA" id="ARBA00023136"/>
    </source>
</evidence>
<comment type="similarity">
    <text evidence="2 15 16">Belongs to the SecA family.</text>
</comment>
<dbReference type="NCBIfam" id="TIGR00963">
    <property type="entry name" value="secA"/>
    <property type="match status" value="1"/>
</dbReference>
<dbReference type="Pfam" id="PF01043">
    <property type="entry name" value="SecA_PP_bind"/>
    <property type="match status" value="1"/>
</dbReference>
<dbReference type="CDD" id="cd17928">
    <property type="entry name" value="DEXDc_SecA"/>
    <property type="match status" value="1"/>
</dbReference>
<accession>M8CPC2</accession>
<dbReference type="GO" id="GO:0065002">
    <property type="term" value="P:intracellular protein transmembrane transport"/>
    <property type="evidence" value="ECO:0007669"/>
    <property type="project" value="UniProtKB-UniRule"/>
</dbReference>
<dbReference type="InterPro" id="IPR011115">
    <property type="entry name" value="SecA_DEAD"/>
</dbReference>
<dbReference type="InterPro" id="IPR014001">
    <property type="entry name" value="Helicase_ATP-bd"/>
</dbReference>
<dbReference type="InterPro" id="IPR004027">
    <property type="entry name" value="SEC_C_motif"/>
</dbReference>
<dbReference type="SUPFAM" id="SSF81767">
    <property type="entry name" value="Pre-protein crosslinking domain of SecA"/>
    <property type="match status" value="1"/>
</dbReference>
<feature type="domain" description="Helicase ATP-binding" evidence="18">
    <location>
        <begin position="88"/>
        <end position="226"/>
    </location>
</feature>
<reference evidence="21 22" key="1">
    <citation type="journal article" date="2013" name="PLoS ONE">
        <title>Genomic Evaluation of Thermoanaerobacter spp. for the Construction of Designer Co-Cultures to Improve Lignocellulosic Biofuel Production.</title>
        <authorList>
            <person name="Verbeke T.J."/>
            <person name="Zhang X."/>
            <person name="Henrissat B."/>
            <person name="Spicer V."/>
            <person name="Rydzak T."/>
            <person name="Krokhin O.V."/>
            <person name="Fristensky B."/>
            <person name="Levin D.B."/>
            <person name="Sparling R."/>
        </authorList>
    </citation>
    <scope>NUCLEOTIDE SEQUENCE [LARGE SCALE GENOMIC DNA]</scope>
    <source>
        <strain evidence="21 22">WC1</strain>
    </source>
</reference>
<dbReference type="EMBL" id="AMYG01000034">
    <property type="protein sequence ID" value="EMT39000.1"/>
    <property type="molecule type" value="Genomic_DNA"/>
</dbReference>
<dbReference type="Gene3D" id="1.10.3060.10">
    <property type="entry name" value="Helical scaffold and wing domains of SecA"/>
    <property type="match status" value="1"/>
</dbReference>
<keyword evidence="11 15" id="KW-1278">Translocase</keyword>
<dbReference type="InterPro" id="IPR044722">
    <property type="entry name" value="SecA_SF2_C"/>
</dbReference>
<evidence type="ECO:0000256" key="16">
    <source>
        <dbReference type="RuleBase" id="RU003874"/>
    </source>
</evidence>
<comment type="caution">
    <text evidence="21">The sequence shown here is derived from an EMBL/GenBank/DDBJ whole genome shotgun (WGS) entry which is preliminary data.</text>
</comment>
<evidence type="ECO:0000256" key="14">
    <source>
        <dbReference type="ARBA" id="ARBA00034006"/>
    </source>
</evidence>
<dbReference type="GO" id="GO:0008564">
    <property type="term" value="F:protein-exporting ATPase activity"/>
    <property type="evidence" value="ECO:0007669"/>
    <property type="project" value="UniProtKB-EC"/>
</dbReference>
<evidence type="ECO:0000256" key="11">
    <source>
        <dbReference type="ARBA" id="ARBA00022967"/>
    </source>
</evidence>
<dbReference type="SMART" id="SM00958">
    <property type="entry name" value="SecA_PP_bind"/>
    <property type="match status" value="1"/>
</dbReference>
<evidence type="ECO:0000256" key="8">
    <source>
        <dbReference type="ARBA" id="ARBA00022833"/>
    </source>
</evidence>
<evidence type="ECO:0000259" key="20">
    <source>
        <dbReference type="PROSITE" id="PS51196"/>
    </source>
</evidence>